<keyword evidence="2" id="KW-0378">Hydrolase</keyword>
<dbReference type="InterPro" id="IPR015797">
    <property type="entry name" value="NUDIX_hydrolase-like_dom_sf"/>
</dbReference>
<dbReference type="GO" id="GO:0035539">
    <property type="term" value="F:8-oxo-7,8-dihydrodeoxyguanosine triphosphate pyrophosphatase activity"/>
    <property type="evidence" value="ECO:0007669"/>
    <property type="project" value="UniProtKB-EC"/>
</dbReference>
<dbReference type="EC" id="3.6.1.55" evidence="2"/>
<dbReference type="SUPFAM" id="SSF55811">
    <property type="entry name" value="Nudix"/>
    <property type="match status" value="1"/>
</dbReference>
<proteinExistence type="predicted"/>
<organism evidence="2 3">
    <name type="scientific">Kibdelosporangium banguiense</name>
    <dbReference type="NCBI Taxonomy" id="1365924"/>
    <lineage>
        <taxon>Bacteria</taxon>
        <taxon>Bacillati</taxon>
        <taxon>Actinomycetota</taxon>
        <taxon>Actinomycetes</taxon>
        <taxon>Pseudonocardiales</taxon>
        <taxon>Pseudonocardiaceae</taxon>
        <taxon>Kibdelosporangium</taxon>
    </lineage>
</organism>
<dbReference type="Gene3D" id="3.90.79.10">
    <property type="entry name" value="Nucleoside Triphosphate Pyrophosphohydrolase"/>
    <property type="match status" value="1"/>
</dbReference>
<dbReference type="PROSITE" id="PS51462">
    <property type="entry name" value="NUDIX"/>
    <property type="match status" value="1"/>
</dbReference>
<feature type="domain" description="Nudix hydrolase" evidence="1">
    <location>
        <begin position="27"/>
        <end position="157"/>
    </location>
</feature>
<protein>
    <submittedName>
        <fullName evidence="2">8-oxo-dGTP diphosphatase</fullName>
        <ecNumber evidence="2">3.6.1.55</ecNumber>
    </submittedName>
</protein>
<name>A0ABS4TPV8_9PSEU</name>
<keyword evidence="3" id="KW-1185">Reference proteome</keyword>
<dbReference type="InterPro" id="IPR000086">
    <property type="entry name" value="NUDIX_hydrolase_dom"/>
</dbReference>
<evidence type="ECO:0000313" key="2">
    <source>
        <dbReference type="EMBL" id="MBP2326442.1"/>
    </source>
</evidence>
<sequence>MSSRDVRHKGVPMSLTWLNLACLPDVGTISSASVVPVTADGKIVLAKLARGLEIPGGDVIVSDPDIEAAARREAWEETCIRLGPLVLIQLVRVEQNTPLAVVRHVVVYAGRVTSMPTFVQENESAGRVVVSPDEYIERVGFGHADDRRLLVTQAMAAVR</sequence>
<evidence type="ECO:0000259" key="1">
    <source>
        <dbReference type="PROSITE" id="PS51462"/>
    </source>
</evidence>
<dbReference type="Proteomes" id="UP001519332">
    <property type="component" value="Unassembled WGS sequence"/>
</dbReference>
<reference evidence="2 3" key="1">
    <citation type="submission" date="2021-03" db="EMBL/GenBank/DDBJ databases">
        <title>Sequencing the genomes of 1000 actinobacteria strains.</title>
        <authorList>
            <person name="Klenk H.-P."/>
        </authorList>
    </citation>
    <scope>NUCLEOTIDE SEQUENCE [LARGE SCALE GENOMIC DNA]</scope>
    <source>
        <strain evidence="2 3">DSM 46670</strain>
    </source>
</reference>
<accession>A0ABS4TPV8</accession>
<dbReference type="EMBL" id="JAGINW010000001">
    <property type="protein sequence ID" value="MBP2326442.1"/>
    <property type="molecule type" value="Genomic_DNA"/>
</dbReference>
<dbReference type="RefSeq" id="WP_209643505.1">
    <property type="nucleotide sequence ID" value="NZ_JAGINW010000001.1"/>
</dbReference>
<evidence type="ECO:0000313" key="3">
    <source>
        <dbReference type="Proteomes" id="UP001519332"/>
    </source>
</evidence>
<comment type="caution">
    <text evidence="2">The sequence shown here is derived from an EMBL/GenBank/DDBJ whole genome shotgun (WGS) entry which is preliminary data.</text>
</comment>
<gene>
    <name evidence="2" type="ORF">JOF56_006827</name>
</gene>
<dbReference type="Pfam" id="PF00293">
    <property type="entry name" value="NUDIX"/>
    <property type="match status" value="1"/>
</dbReference>